<keyword evidence="1" id="KW-0479">Metal-binding</keyword>
<gene>
    <name evidence="3" type="ORF">GGX14DRAFT_435251</name>
</gene>
<accession>A0AAD6VPL5</accession>
<evidence type="ECO:0000259" key="2">
    <source>
        <dbReference type="PROSITE" id="PS52013"/>
    </source>
</evidence>
<dbReference type="InterPro" id="IPR031615">
    <property type="entry name" value="Zfn-C6H2"/>
</dbReference>
<comment type="similarity">
    <text evidence="1">Belongs to the peptidase M24A family. Methionine aminopeptidase type 1 subfamily.</text>
</comment>
<organism evidence="3 4">
    <name type="scientific">Mycena pura</name>
    <dbReference type="NCBI Taxonomy" id="153505"/>
    <lineage>
        <taxon>Eukaryota</taxon>
        <taxon>Fungi</taxon>
        <taxon>Dikarya</taxon>
        <taxon>Basidiomycota</taxon>
        <taxon>Agaricomycotina</taxon>
        <taxon>Agaricomycetes</taxon>
        <taxon>Agaricomycetidae</taxon>
        <taxon>Agaricales</taxon>
        <taxon>Marasmiineae</taxon>
        <taxon>Mycenaceae</taxon>
        <taxon>Mycena</taxon>
    </lineage>
</organism>
<protein>
    <recommendedName>
        <fullName evidence="2">C6H2-type domain-containing protein</fullName>
    </recommendedName>
</protein>
<evidence type="ECO:0000313" key="4">
    <source>
        <dbReference type="Proteomes" id="UP001219525"/>
    </source>
</evidence>
<keyword evidence="4" id="KW-1185">Reference proteome</keyword>
<feature type="domain" description="C6H2-type" evidence="2">
    <location>
        <begin position="1"/>
        <end position="50"/>
    </location>
</feature>
<dbReference type="AlphaFoldDB" id="A0AAD6VPL5"/>
<keyword evidence="1" id="KW-0862">Zinc</keyword>
<reference evidence="3" key="1">
    <citation type="submission" date="2023-03" db="EMBL/GenBank/DDBJ databases">
        <title>Massive genome expansion in bonnet fungi (Mycena s.s.) driven by repeated elements and novel gene families across ecological guilds.</title>
        <authorList>
            <consortium name="Lawrence Berkeley National Laboratory"/>
            <person name="Harder C.B."/>
            <person name="Miyauchi S."/>
            <person name="Viragh M."/>
            <person name="Kuo A."/>
            <person name="Thoen E."/>
            <person name="Andreopoulos B."/>
            <person name="Lu D."/>
            <person name="Skrede I."/>
            <person name="Drula E."/>
            <person name="Henrissat B."/>
            <person name="Morin E."/>
            <person name="Kohler A."/>
            <person name="Barry K."/>
            <person name="LaButti K."/>
            <person name="Morin E."/>
            <person name="Salamov A."/>
            <person name="Lipzen A."/>
            <person name="Mereny Z."/>
            <person name="Hegedus B."/>
            <person name="Baldrian P."/>
            <person name="Stursova M."/>
            <person name="Weitz H."/>
            <person name="Taylor A."/>
            <person name="Grigoriev I.V."/>
            <person name="Nagy L.G."/>
            <person name="Martin F."/>
            <person name="Kauserud H."/>
        </authorList>
    </citation>
    <scope>NUCLEOTIDE SEQUENCE</scope>
    <source>
        <strain evidence="3">9144</strain>
    </source>
</reference>
<dbReference type="Pfam" id="PF15801">
    <property type="entry name" value="zf-C6H2"/>
    <property type="match status" value="1"/>
</dbReference>
<dbReference type="Proteomes" id="UP001219525">
    <property type="component" value="Unassembled WGS sequence"/>
</dbReference>
<dbReference type="PROSITE" id="PS52013">
    <property type="entry name" value="ZF_C6H2"/>
    <property type="match status" value="1"/>
</dbReference>
<comment type="caution">
    <text evidence="3">The sequence shown here is derived from an EMBL/GenBank/DDBJ whole genome shotgun (WGS) entry which is preliminary data.</text>
</comment>
<evidence type="ECO:0000313" key="3">
    <source>
        <dbReference type="EMBL" id="KAJ7219242.1"/>
    </source>
</evidence>
<dbReference type="EMBL" id="JARJCW010000011">
    <property type="protein sequence ID" value="KAJ7219242.1"/>
    <property type="molecule type" value="Genomic_DNA"/>
</dbReference>
<keyword evidence="1" id="KW-0863">Zinc-finger</keyword>
<evidence type="ECO:0000256" key="1">
    <source>
        <dbReference type="PROSITE-ProRule" id="PRU01357"/>
    </source>
</evidence>
<proteinExistence type="inferred from homology"/>
<dbReference type="GO" id="GO:0008270">
    <property type="term" value="F:zinc ion binding"/>
    <property type="evidence" value="ECO:0007669"/>
    <property type="project" value="UniProtKB-KW"/>
</dbReference>
<name>A0AAD6VPL5_9AGAR</name>
<sequence length="50" mass="5500">MATCQSTECPNGNPLSRLECPTCNKLGIRGSFFCGQECFKSGCTRFLPEH</sequence>